<evidence type="ECO:0000313" key="1">
    <source>
        <dbReference type="EMBL" id="MPN01131.1"/>
    </source>
</evidence>
<dbReference type="EMBL" id="VSSQ01047155">
    <property type="protein sequence ID" value="MPN01131.1"/>
    <property type="molecule type" value="Genomic_DNA"/>
</dbReference>
<accession>A0A645EGT1</accession>
<protein>
    <submittedName>
        <fullName evidence="1">Uncharacterized protein</fullName>
    </submittedName>
</protein>
<sequence>MPAAVEGPGEGHRWVRHVGVFRRPREFADRLPAFILGHIYIGGQDEVRLKMIADVVQLRRRPDPPWVFRRAAPAGEA</sequence>
<name>A0A645EGT1_9ZZZZ</name>
<dbReference type="AlphaFoldDB" id="A0A645EGT1"/>
<proteinExistence type="predicted"/>
<organism evidence="1">
    <name type="scientific">bioreactor metagenome</name>
    <dbReference type="NCBI Taxonomy" id="1076179"/>
    <lineage>
        <taxon>unclassified sequences</taxon>
        <taxon>metagenomes</taxon>
        <taxon>ecological metagenomes</taxon>
    </lineage>
</organism>
<comment type="caution">
    <text evidence="1">The sequence shown here is derived from an EMBL/GenBank/DDBJ whole genome shotgun (WGS) entry which is preliminary data.</text>
</comment>
<reference evidence="1" key="1">
    <citation type="submission" date="2019-08" db="EMBL/GenBank/DDBJ databases">
        <authorList>
            <person name="Kucharzyk K."/>
            <person name="Murdoch R.W."/>
            <person name="Higgins S."/>
            <person name="Loffler F."/>
        </authorList>
    </citation>
    <scope>NUCLEOTIDE SEQUENCE</scope>
</reference>
<gene>
    <name evidence="1" type="ORF">SDC9_148334</name>
</gene>